<dbReference type="AlphaFoldDB" id="A0A2B7WS05"/>
<feature type="region of interest" description="Disordered" evidence="1">
    <location>
        <begin position="1"/>
        <end position="80"/>
    </location>
</feature>
<gene>
    <name evidence="2" type="ORF">AJ79_08598</name>
</gene>
<sequence>MPPRKKPQKDSTSLASRGKPNRAQTGSKPSSSTTGQKGQQQQNQKQQTKKTAPLKSRANRQRQHRLALGGNSRSQKTLTQIDFVKQQQALLAANDAEEELGYIDGEAGADDEAGDEDEDFELTARPSKKRRTSVVGKGVSRKRGPGGGNGRKKVDGEGSDDEDDDTTLTQMGYVTRPGGQEYTGKMGRSRTGMDRKRRPFQMETIGEEPEEEKTGDAVQQFDTDTGEGVGGRGKKRNTSEVEPETRAFKSEPPSSRDGIPRGPTTPRKQIRLVVPSSQSPDSPGLFLYPDTPPRFPLAPLSRNVTPKRARSHLVKSEHRSPLRGSRAAPYEIPGSSFDSVVTGSPARSCAVESLKGHKTTPATSPPLETEQDSEKTVSTLSHLPFQARDHNQEMEAEAPNRSANERKNSKDRVIYETGGESEEEVFHDTTSHISDDDNDSWRTQSQHYHQAKSQKYDNNLDGFPSQRHNPDFIQETYNDLPGTTLGSEPSMLYYREPMSLAFDPGSELDNIDSERLAELFPNPNLANQEPTAGPLSTIQEEQEEEDTAADDGPAQTLAKDATDLPEETEVVPDSPPRQRAHATKEQNIPPPSSPPVVLVASSQQSDEGSPEPLVVPSQQSNKGGFELDRDHRIESQSSRHGFVTTSQLLTDSLMESVPGPPLWMSSQCLTQEEQEGATQE</sequence>
<feature type="compositionally biased region" description="Acidic residues" evidence="1">
    <location>
        <begin position="157"/>
        <end position="166"/>
    </location>
</feature>
<feature type="region of interest" description="Disordered" evidence="1">
    <location>
        <begin position="501"/>
        <end position="625"/>
    </location>
</feature>
<feature type="compositionally biased region" description="Polar residues" evidence="1">
    <location>
        <begin position="22"/>
        <end position="32"/>
    </location>
</feature>
<feature type="compositionally biased region" description="Low complexity" evidence="1">
    <location>
        <begin position="33"/>
        <end position="51"/>
    </location>
</feature>
<dbReference type="Proteomes" id="UP000223968">
    <property type="component" value="Unassembled WGS sequence"/>
</dbReference>
<evidence type="ECO:0000313" key="3">
    <source>
        <dbReference type="Proteomes" id="UP000223968"/>
    </source>
</evidence>
<feature type="compositionally biased region" description="Basic and acidic residues" evidence="1">
    <location>
        <begin position="403"/>
        <end position="414"/>
    </location>
</feature>
<accession>A0A2B7WS05</accession>
<evidence type="ECO:0000256" key="1">
    <source>
        <dbReference type="SAM" id="MobiDB-lite"/>
    </source>
</evidence>
<feature type="region of interest" description="Disordered" evidence="1">
    <location>
        <begin position="653"/>
        <end position="680"/>
    </location>
</feature>
<evidence type="ECO:0000313" key="2">
    <source>
        <dbReference type="EMBL" id="PGG99261.1"/>
    </source>
</evidence>
<feature type="compositionally biased region" description="Polar residues" evidence="1">
    <location>
        <begin position="664"/>
        <end position="680"/>
    </location>
</feature>
<reference evidence="2 3" key="1">
    <citation type="submission" date="2017-10" db="EMBL/GenBank/DDBJ databases">
        <title>Comparative genomics in systemic dimorphic fungi from Ajellomycetaceae.</title>
        <authorList>
            <person name="Munoz J.F."/>
            <person name="Mcewen J.G."/>
            <person name="Clay O.K."/>
            <person name="Cuomo C.A."/>
        </authorList>
    </citation>
    <scope>NUCLEOTIDE SEQUENCE [LARGE SCALE GENOMIC DNA]</scope>
    <source>
        <strain evidence="2 3">UAMH5409</strain>
    </source>
</reference>
<feature type="compositionally biased region" description="Basic and acidic residues" evidence="1">
    <location>
        <begin position="424"/>
        <end position="435"/>
    </location>
</feature>
<organism evidence="2 3">
    <name type="scientific">Helicocarpus griseus UAMH5409</name>
    <dbReference type="NCBI Taxonomy" id="1447875"/>
    <lineage>
        <taxon>Eukaryota</taxon>
        <taxon>Fungi</taxon>
        <taxon>Dikarya</taxon>
        <taxon>Ascomycota</taxon>
        <taxon>Pezizomycotina</taxon>
        <taxon>Eurotiomycetes</taxon>
        <taxon>Eurotiomycetidae</taxon>
        <taxon>Onygenales</taxon>
        <taxon>Ajellomycetaceae</taxon>
        <taxon>Helicocarpus</taxon>
    </lineage>
</organism>
<dbReference type="EMBL" id="PDNB01000208">
    <property type="protein sequence ID" value="PGG99261.1"/>
    <property type="molecule type" value="Genomic_DNA"/>
</dbReference>
<feature type="region of interest" description="Disordered" evidence="1">
    <location>
        <begin position="101"/>
        <end position="484"/>
    </location>
</feature>
<feature type="compositionally biased region" description="Polar residues" evidence="1">
    <location>
        <begin position="71"/>
        <end position="80"/>
    </location>
</feature>
<feature type="compositionally biased region" description="Basic and acidic residues" evidence="1">
    <location>
        <begin position="237"/>
        <end position="249"/>
    </location>
</feature>
<keyword evidence="3" id="KW-1185">Reference proteome</keyword>
<proteinExistence type="predicted"/>
<name>A0A2B7WS05_9EURO</name>
<feature type="compositionally biased region" description="Acidic residues" evidence="1">
    <location>
        <begin position="540"/>
        <end position="549"/>
    </location>
</feature>
<protein>
    <submittedName>
        <fullName evidence="2">Uncharacterized protein</fullName>
    </submittedName>
</protein>
<feature type="compositionally biased region" description="Polar residues" evidence="1">
    <location>
        <begin position="441"/>
        <end position="457"/>
    </location>
</feature>
<feature type="compositionally biased region" description="Acidic residues" evidence="1">
    <location>
        <begin position="101"/>
        <end position="121"/>
    </location>
</feature>
<feature type="compositionally biased region" description="Polar residues" evidence="1">
    <location>
        <begin position="524"/>
        <end position="538"/>
    </location>
</feature>
<comment type="caution">
    <text evidence="2">The sequence shown here is derived from an EMBL/GenBank/DDBJ whole genome shotgun (WGS) entry which is preliminary data.</text>
</comment>
<feature type="compositionally biased region" description="Low complexity" evidence="1">
    <location>
        <begin position="595"/>
        <end position="605"/>
    </location>
</feature>
<dbReference type="OrthoDB" id="73788at2759"/>